<dbReference type="AlphaFoldDB" id="A0ABD6Y5V7"/>
<organism evidence="1 2">
    <name type="scientific">Limosilactobacillus reuteri</name>
    <name type="common">Lactobacillus reuteri</name>
    <dbReference type="NCBI Taxonomy" id="1598"/>
    <lineage>
        <taxon>Bacteria</taxon>
        <taxon>Bacillati</taxon>
        <taxon>Bacillota</taxon>
        <taxon>Bacilli</taxon>
        <taxon>Lactobacillales</taxon>
        <taxon>Lactobacillaceae</taxon>
        <taxon>Limosilactobacillus</taxon>
    </lineage>
</organism>
<name>A0ABD6Y5V7_LIMRT</name>
<proteinExistence type="predicted"/>
<dbReference type="Proteomes" id="UP000245735">
    <property type="component" value="Unassembled WGS sequence"/>
</dbReference>
<evidence type="ECO:0000313" key="1">
    <source>
        <dbReference type="EMBL" id="PWT37112.1"/>
    </source>
</evidence>
<dbReference type="EMBL" id="QGHV01000039">
    <property type="protein sequence ID" value="PWT37112.1"/>
    <property type="molecule type" value="Genomic_DNA"/>
</dbReference>
<evidence type="ECO:0000313" key="2">
    <source>
        <dbReference type="Proteomes" id="UP000245735"/>
    </source>
</evidence>
<protein>
    <submittedName>
        <fullName evidence="1">Uncharacterized protein</fullName>
    </submittedName>
</protein>
<dbReference type="RefSeq" id="WP_109975930.1">
    <property type="nucleotide sequence ID" value="NZ_CALNWZ010000001.1"/>
</dbReference>
<sequence length="93" mass="11073">MNKEGFKYPTIHSLDAGLYDVSYRERFDKWTDSKAEISFLEQHDHVNDHIDVLISNFYYPDKVVKNQQAIFKLSKDTAERLRDYLSRALVTMR</sequence>
<accession>A0ABD6Y5V7</accession>
<comment type="caution">
    <text evidence="1">The sequence shown here is derived from an EMBL/GenBank/DDBJ whole genome shotgun (WGS) entry which is preliminary data.</text>
</comment>
<gene>
    <name evidence="1" type="ORF">DKZ35_06925</name>
</gene>
<reference evidence="2" key="1">
    <citation type="journal article" date="2018" name="Front. Microbiol.">
        <title>Comparative Genomics of the Herbivore Gut Symbiont Lactobacillus reuteri Reveals Genetic Diversity and Lifestyle Adaptation.</title>
        <authorList>
            <person name="Zhao J."/>
        </authorList>
    </citation>
    <scope>NUCLEOTIDE SEQUENCE [LARGE SCALE GENOMIC DNA]</scope>
    <source>
        <strain evidence="2">LR9</strain>
    </source>
</reference>